<keyword evidence="4" id="KW-0479">Metal-binding</keyword>
<dbReference type="AlphaFoldDB" id="A7I2S9"/>
<dbReference type="SFLD" id="SFLDG01067">
    <property type="entry name" value="SPASM/twitch_domain_containing"/>
    <property type="match status" value="1"/>
</dbReference>
<dbReference type="InterPro" id="IPR013785">
    <property type="entry name" value="Aldolase_TIM"/>
</dbReference>
<evidence type="ECO:0000256" key="5">
    <source>
        <dbReference type="ARBA" id="ARBA00023004"/>
    </source>
</evidence>
<evidence type="ECO:0000256" key="1">
    <source>
        <dbReference type="ARBA" id="ARBA00001966"/>
    </source>
</evidence>
<dbReference type="PROSITE" id="PS51918">
    <property type="entry name" value="RADICAL_SAM"/>
    <property type="match status" value="1"/>
</dbReference>
<keyword evidence="9" id="KW-1185">Reference proteome</keyword>
<name>A7I2S9_CAMHC</name>
<dbReference type="OrthoDB" id="9800840at2"/>
<keyword evidence="2" id="KW-0004">4Fe-4S</keyword>
<evidence type="ECO:0000259" key="7">
    <source>
        <dbReference type="PROSITE" id="PS51918"/>
    </source>
</evidence>
<dbReference type="GO" id="GO:0051539">
    <property type="term" value="F:4 iron, 4 sulfur cluster binding"/>
    <property type="evidence" value="ECO:0007669"/>
    <property type="project" value="UniProtKB-KW"/>
</dbReference>
<evidence type="ECO:0000256" key="3">
    <source>
        <dbReference type="ARBA" id="ARBA00022691"/>
    </source>
</evidence>
<protein>
    <submittedName>
        <fullName evidence="8">Radical SAM domain protein</fullName>
    </submittedName>
</protein>
<gene>
    <name evidence="8" type="ordered locus">CHAB381_1270</name>
</gene>
<dbReference type="GO" id="GO:0046872">
    <property type="term" value="F:metal ion binding"/>
    <property type="evidence" value="ECO:0007669"/>
    <property type="project" value="UniProtKB-KW"/>
</dbReference>
<dbReference type="GO" id="GO:0003824">
    <property type="term" value="F:catalytic activity"/>
    <property type="evidence" value="ECO:0007669"/>
    <property type="project" value="InterPro"/>
</dbReference>
<evidence type="ECO:0000256" key="6">
    <source>
        <dbReference type="ARBA" id="ARBA00023014"/>
    </source>
</evidence>
<dbReference type="Pfam" id="PF04055">
    <property type="entry name" value="Radical_SAM"/>
    <property type="match status" value="1"/>
</dbReference>
<dbReference type="PANTHER" id="PTHR43787">
    <property type="entry name" value="FEMO COFACTOR BIOSYNTHESIS PROTEIN NIFB-RELATED"/>
    <property type="match status" value="1"/>
</dbReference>
<dbReference type="SFLD" id="SFLDS00029">
    <property type="entry name" value="Radical_SAM"/>
    <property type="match status" value="1"/>
</dbReference>
<comment type="cofactor">
    <cofactor evidence="1">
        <name>[4Fe-4S] cluster</name>
        <dbReference type="ChEBI" id="CHEBI:49883"/>
    </cofactor>
</comment>
<sequence length="300" mass="34179">MSFKYIFGPVSSRRFGQSLGVDLSPNTKQCNFNCLYCELSKKRAISEMSEIAPVDEILNEIKKGLKEFNGVEVLTITANGEPTLYPYFSELINSIKKLNISPKLLILSNASKIAENFDDLLKFDIVKFSLDAACEEIFKKIDNPKKVQISKIIENIIKFRQKFTGMLVIEILVVSDINDSEDEFKNLAKALRDIKANRVDIGTIDRPPAFDCKAVSLERLNELAEILKKENIKNVEIIAKPAYSGIKLHIDKDEILATIKRRPQSETDISQMFDEFSLQNLRELLNEHKILLKNGFFILN</sequence>
<reference evidence="9" key="1">
    <citation type="submission" date="2007-07" db="EMBL/GenBank/DDBJ databases">
        <title>Complete genome sequence of Campylobacter hominis ATCC BAA-381, a commensal isolated from the human gastrointestinal tract.</title>
        <authorList>
            <person name="Fouts D.E."/>
            <person name="Mongodin E.F."/>
            <person name="Puiu D."/>
            <person name="Sebastian Y."/>
            <person name="Miller W.G."/>
            <person name="Mandrell R.E."/>
            <person name="Nelson K.E."/>
        </authorList>
    </citation>
    <scope>NUCLEOTIDE SEQUENCE [LARGE SCALE GENOMIC DNA]</scope>
    <source>
        <strain evidence="9">ATCC BAA-381 / DSM 21671 / CCUG 45161 / LMG 19568 / NCTC 13146 / CH001A</strain>
    </source>
</reference>
<feature type="domain" description="Radical SAM core" evidence="7">
    <location>
        <begin position="13"/>
        <end position="233"/>
    </location>
</feature>
<proteinExistence type="predicted"/>
<dbReference type="PANTHER" id="PTHR43787:SF11">
    <property type="entry name" value="UPF0026 PROTEIN SLR1464"/>
    <property type="match status" value="1"/>
</dbReference>
<evidence type="ECO:0000313" key="8">
    <source>
        <dbReference type="EMBL" id="ABS52441.1"/>
    </source>
</evidence>
<dbReference type="HOGENOM" id="CLU_058377_0_1_7"/>
<dbReference type="EMBL" id="CP000776">
    <property type="protein sequence ID" value="ABS52441.1"/>
    <property type="molecule type" value="Genomic_DNA"/>
</dbReference>
<dbReference type="SUPFAM" id="SSF102114">
    <property type="entry name" value="Radical SAM enzymes"/>
    <property type="match status" value="1"/>
</dbReference>
<dbReference type="InterPro" id="IPR007197">
    <property type="entry name" value="rSAM"/>
</dbReference>
<keyword evidence="3" id="KW-0949">S-adenosyl-L-methionine</keyword>
<evidence type="ECO:0000256" key="2">
    <source>
        <dbReference type="ARBA" id="ARBA00022485"/>
    </source>
</evidence>
<dbReference type="STRING" id="360107.CHAB381_1270"/>
<dbReference type="KEGG" id="cha:CHAB381_1270"/>
<dbReference type="InterPro" id="IPR040084">
    <property type="entry name" value="GTPase_Obg"/>
</dbReference>
<dbReference type="eggNOG" id="COG0731">
    <property type="taxonomic scope" value="Bacteria"/>
</dbReference>
<accession>A7I2S9</accession>
<keyword evidence="6" id="KW-0411">Iron-sulfur</keyword>
<evidence type="ECO:0000256" key="4">
    <source>
        <dbReference type="ARBA" id="ARBA00022723"/>
    </source>
</evidence>
<dbReference type="RefSeq" id="WP_012109121.1">
    <property type="nucleotide sequence ID" value="NC_009714.1"/>
</dbReference>
<dbReference type="InterPro" id="IPR058240">
    <property type="entry name" value="rSAM_sf"/>
</dbReference>
<dbReference type="Proteomes" id="UP000002407">
    <property type="component" value="Chromosome"/>
</dbReference>
<keyword evidence="5" id="KW-0408">Iron</keyword>
<dbReference type="SFLD" id="SFLDG01083">
    <property type="entry name" value="Uncharacterised_Radical_SAM_Su"/>
    <property type="match status" value="1"/>
</dbReference>
<evidence type="ECO:0000313" key="9">
    <source>
        <dbReference type="Proteomes" id="UP000002407"/>
    </source>
</evidence>
<organism evidence="8 9">
    <name type="scientific">Campylobacter hominis (strain ATCC BAA-381 / DSM 21671 / CCUG 45161 / LMG 19568 / NCTC 13146 / CH001A)</name>
    <dbReference type="NCBI Taxonomy" id="360107"/>
    <lineage>
        <taxon>Bacteria</taxon>
        <taxon>Pseudomonadati</taxon>
        <taxon>Campylobacterota</taxon>
        <taxon>Epsilonproteobacteria</taxon>
        <taxon>Campylobacterales</taxon>
        <taxon>Campylobacteraceae</taxon>
        <taxon>Campylobacter</taxon>
    </lineage>
</organism>
<dbReference type="CDD" id="cd01335">
    <property type="entry name" value="Radical_SAM"/>
    <property type="match status" value="1"/>
</dbReference>
<dbReference type="Gene3D" id="3.20.20.70">
    <property type="entry name" value="Aldolase class I"/>
    <property type="match status" value="1"/>
</dbReference>